<evidence type="ECO:0000313" key="10">
    <source>
        <dbReference type="Proteomes" id="UP000551501"/>
    </source>
</evidence>
<comment type="cofactor">
    <cofactor evidence="1 6">
        <name>FAD</name>
        <dbReference type="ChEBI" id="CHEBI:57692"/>
    </cofactor>
</comment>
<sequence length="393" mass="43075">MTTTSVGSPLLSESLDRFLADNDPATMTTTEFLGRRFDAGLAWVHAPVGLGGLDADHRDQAPLEAALVAAGAAQGDNSRNPIGLGMAAPTILAHASTDVQHRLLRPLWTGEEVWCQLFSEPGAGSDLAGLATRAVRDGDDWVLNGQKIWSSLAHLSRWALLLARTDPTAPKHSGMTYFLLDMTTPGVDPRPLRQATGRADFNEVFLDDVRIPDSYRISAPGEGWATARTTLMNERSAMGDAAPKRETGHMGRLTSLWRQRPDLRTQDGFVQLVDAWMRVEVARLSSERVRQSEQYGQPGAESAGAKVTAAVNNQLVTRLLARMDPSAALDYDDWSTEIDTDVRPETFHYLRARANTIEGGTSEILLGQIADRVLGLPREHRLDPNTPWQEIPR</sequence>
<dbReference type="PANTHER" id="PTHR43292">
    <property type="entry name" value="ACYL-COA DEHYDROGENASE"/>
    <property type="match status" value="1"/>
</dbReference>
<protein>
    <submittedName>
        <fullName evidence="9">Alkylation response protein AidB-like acyl-CoA dehydrogenase</fullName>
    </submittedName>
</protein>
<dbReference type="AlphaFoldDB" id="A0A840EUB9"/>
<gene>
    <name evidence="9" type="ORF">BKA16_001723</name>
</gene>
<dbReference type="GO" id="GO:0016627">
    <property type="term" value="F:oxidoreductase activity, acting on the CH-CH group of donors"/>
    <property type="evidence" value="ECO:0007669"/>
    <property type="project" value="InterPro"/>
</dbReference>
<evidence type="ECO:0000259" key="8">
    <source>
        <dbReference type="Pfam" id="PF02770"/>
    </source>
</evidence>
<dbReference type="InterPro" id="IPR052161">
    <property type="entry name" value="Mycobact_Acyl-CoA_DH"/>
</dbReference>
<proteinExistence type="inferred from homology"/>
<dbReference type="Pfam" id="PF02770">
    <property type="entry name" value="Acyl-CoA_dh_M"/>
    <property type="match status" value="1"/>
</dbReference>
<evidence type="ECO:0000256" key="5">
    <source>
        <dbReference type="ARBA" id="ARBA00023002"/>
    </source>
</evidence>
<accession>A0A840EUB9</accession>
<comment type="caution">
    <text evidence="9">The sequence shown here is derived from an EMBL/GenBank/DDBJ whole genome shotgun (WGS) entry which is preliminary data.</text>
</comment>
<dbReference type="InterPro" id="IPR036250">
    <property type="entry name" value="AcylCo_DH-like_C"/>
</dbReference>
<name>A0A840EUB9_9ACTN</name>
<evidence type="ECO:0000259" key="7">
    <source>
        <dbReference type="Pfam" id="PF00441"/>
    </source>
</evidence>
<evidence type="ECO:0000256" key="4">
    <source>
        <dbReference type="ARBA" id="ARBA00022827"/>
    </source>
</evidence>
<evidence type="ECO:0000256" key="6">
    <source>
        <dbReference type="RuleBase" id="RU362125"/>
    </source>
</evidence>
<evidence type="ECO:0000256" key="1">
    <source>
        <dbReference type="ARBA" id="ARBA00001974"/>
    </source>
</evidence>
<feature type="domain" description="Acyl-CoA oxidase/dehydrogenase middle" evidence="8">
    <location>
        <begin position="115"/>
        <end position="209"/>
    </location>
</feature>
<dbReference type="PANTHER" id="PTHR43292:SF4">
    <property type="entry name" value="ACYL-COA DEHYDROGENASE FADE34"/>
    <property type="match status" value="1"/>
</dbReference>
<feature type="domain" description="Acyl-CoA dehydrogenase/oxidase C-terminal" evidence="7">
    <location>
        <begin position="221"/>
        <end position="374"/>
    </location>
</feature>
<keyword evidence="4 6" id="KW-0274">FAD</keyword>
<dbReference type="Pfam" id="PF00441">
    <property type="entry name" value="Acyl-CoA_dh_1"/>
    <property type="match status" value="1"/>
</dbReference>
<dbReference type="InterPro" id="IPR046373">
    <property type="entry name" value="Acyl-CoA_Oxase/DH_mid-dom_sf"/>
</dbReference>
<dbReference type="InterPro" id="IPR037069">
    <property type="entry name" value="AcylCoA_DH/ox_N_sf"/>
</dbReference>
<keyword evidence="5 6" id="KW-0560">Oxidoreductase</keyword>
<dbReference type="SUPFAM" id="SSF47203">
    <property type="entry name" value="Acyl-CoA dehydrogenase C-terminal domain-like"/>
    <property type="match status" value="1"/>
</dbReference>
<dbReference type="FunFam" id="2.40.110.10:FF:000011">
    <property type="entry name" value="Acyl-CoA dehydrogenase FadE34"/>
    <property type="match status" value="1"/>
</dbReference>
<comment type="similarity">
    <text evidence="2 6">Belongs to the acyl-CoA dehydrogenase family.</text>
</comment>
<dbReference type="Proteomes" id="UP000551501">
    <property type="component" value="Unassembled WGS sequence"/>
</dbReference>
<dbReference type="Gene3D" id="1.20.140.10">
    <property type="entry name" value="Butyryl-CoA Dehydrogenase, subunit A, domain 3"/>
    <property type="match status" value="1"/>
</dbReference>
<dbReference type="EMBL" id="JACIFP010000001">
    <property type="protein sequence ID" value="MBB4135171.1"/>
    <property type="molecule type" value="Genomic_DNA"/>
</dbReference>
<keyword evidence="10" id="KW-1185">Reference proteome</keyword>
<dbReference type="InterPro" id="IPR006091">
    <property type="entry name" value="Acyl-CoA_Oxase/DH_mid-dom"/>
</dbReference>
<dbReference type="Gene3D" id="2.40.110.10">
    <property type="entry name" value="Butyryl-CoA Dehydrogenase, subunit A, domain 2"/>
    <property type="match status" value="1"/>
</dbReference>
<organism evidence="9 10">
    <name type="scientific">Gordonia humi</name>
    <dbReference type="NCBI Taxonomy" id="686429"/>
    <lineage>
        <taxon>Bacteria</taxon>
        <taxon>Bacillati</taxon>
        <taxon>Actinomycetota</taxon>
        <taxon>Actinomycetes</taxon>
        <taxon>Mycobacteriales</taxon>
        <taxon>Gordoniaceae</taxon>
        <taxon>Gordonia</taxon>
    </lineage>
</organism>
<evidence type="ECO:0000256" key="2">
    <source>
        <dbReference type="ARBA" id="ARBA00009347"/>
    </source>
</evidence>
<keyword evidence="3 6" id="KW-0285">Flavoprotein</keyword>
<dbReference type="InterPro" id="IPR009100">
    <property type="entry name" value="AcylCoA_DH/oxidase_NM_dom_sf"/>
</dbReference>
<dbReference type="Gene3D" id="1.10.540.10">
    <property type="entry name" value="Acyl-CoA dehydrogenase/oxidase, N-terminal domain"/>
    <property type="match status" value="1"/>
</dbReference>
<dbReference type="GO" id="GO:0050660">
    <property type="term" value="F:flavin adenine dinucleotide binding"/>
    <property type="evidence" value="ECO:0007669"/>
    <property type="project" value="InterPro"/>
</dbReference>
<dbReference type="InterPro" id="IPR009075">
    <property type="entry name" value="AcylCo_DH/oxidase_C"/>
</dbReference>
<dbReference type="SUPFAM" id="SSF56645">
    <property type="entry name" value="Acyl-CoA dehydrogenase NM domain-like"/>
    <property type="match status" value="1"/>
</dbReference>
<dbReference type="GO" id="GO:0005886">
    <property type="term" value="C:plasma membrane"/>
    <property type="evidence" value="ECO:0007669"/>
    <property type="project" value="TreeGrafter"/>
</dbReference>
<evidence type="ECO:0000313" key="9">
    <source>
        <dbReference type="EMBL" id="MBB4135171.1"/>
    </source>
</evidence>
<evidence type="ECO:0000256" key="3">
    <source>
        <dbReference type="ARBA" id="ARBA00022630"/>
    </source>
</evidence>
<dbReference type="RefSeq" id="WP_183370250.1">
    <property type="nucleotide sequence ID" value="NZ_BAABHL010000034.1"/>
</dbReference>
<reference evidence="9 10" key="1">
    <citation type="submission" date="2020-08" db="EMBL/GenBank/DDBJ databases">
        <title>Sequencing the genomes of 1000 actinobacteria strains.</title>
        <authorList>
            <person name="Klenk H.-P."/>
        </authorList>
    </citation>
    <scope>NUCLEOTIDE SEQUENCE [LARGE SCALE GENOMIC DNA]</scope>
    <source>
        <strain evidence="9 10">DSM 45298</strain>
    </source>
</reference>